<dbReference type="InterPro" id="IPR004367">
    <property type="entry name" value="Cyclin_C-dom"/>
</dbReference>
<feature type="compositionally biased region" description="Basic and acidic residues" evidence="7">
    <location>
        <begin position="1"/>
        <end position="15"/>
    </location>
</feature>
<organism evidence="10 11">
    <name type="scientific">Paramormyrops kingsleyae</name>
    <dbReference type="NCBI Taxonomy" id="1676925"/>
    <lineage>
        <taxon>Eukaryota</taxon>
        <taxon>Metazoa</taxon>
        <taxon>Chordata</taxon>
        <taxon>Craniata</taxon>
        <taxon>Vertebrata</taxon>
        <taxon>Euteleostomi</taxon>
        <taxon>Actinopterygii</taxon>
        <taxon>Neopterygii</taxon>
        <taxon>Teleostei</taxon>
        <taxon>Osteoglossocephala</taxon>
        <taxon>Osteoglossomorpha</taxon>
        <taxon>Osteoglossiformes</taxon>
        <taxon>Mormyridae</taxon>
        <taxon>Paramormyrops</taxon>
    </lineage>
</organism>
<dbReference type="InterPro" id="IPR013763">
    <property type="entry name" value="Cyclin-like_dom"/>
</dbReference>
<dbReference type="Ensembl" id="ENSPKIT00000038556.1">
    <property type="protein sequence ID" value="ENSPKIP00000014118.1"/>
    <property type="gene ID" value="ENSPKIG00000001308.1"/>
</dbReference>
<evidence type="ECO:0000256" key="2">
    <source>
        <dbReference type="ARBA" id="ARBA00006955"/>
    </source>
</evidence>
<dbReference type="CDD" id="cd20508">
    <property type="entry name" value="CYCLIN_CCNB3_rpt1"/>
    <property type="match status" value="1"/>
</dbReference>
<feature type="domain" description="Cyclin-like" evidence="8">
    <location>
        <begin position="298"/>
        <end position="379"/>
    </location>
</feature>
<protein>
    <submittedName>
        <fullName evidence="10">Cyclin B3</fullName>
    </submittedName>
</protein>
<evidence type="ECO:0000313" key="10">
    <source>
        <dbReference type="Ensembl" id="ENSPKIP00000014118.1"/>
    </source>
</evidence>
<reference evidence="10" key="1">
    <citation type="submission" date="2025-08" db="UniProtKB">
        <authorList>
            <consortium name="Ensembl"/>
        </authorList>
    </citation>
    <scope>IDENTIFICATION</scope>
</reference>
<evidence type="ECO:0000256" key="1">
    <source>
        <dbReference type="ARBA" id="ARBA00003222"/>
    </source>
</evidence>
<dbReference type="Pfam" id="PF02984">
    <property type="entry name" value="Cyclin_C"/>
    <property type="match status" value="1"/>
</dbReference>
<dbReference type="KEGG" id="pki:111856891"/>
<comment type="similarity">
    <text evidence="2">Belongs to the cyclin family. Cyclin AB subfamily.</text>
</comment>
<dbReference type="SMART" id="SM01332">
    <property type="entry name" value="Cyclin_C"/>
    <property type="match status" value="1"/>
</dbReference>
<dbReference type="CDD" id="cd20510">
    <property type="entry name" value="CYCLIN_CCNB3_rpt2"/>
    <property type="match status" value="1"/>
</dbReference>
<dbReference type="GeneTree" id="ENSGT00940000160459"/>
<proteinExistence type="inferred from homology"/>
<dbReference type="AlphaFoldDB" id="A0A3B3R6W4"/>
<dbReference type="PIRSF" id="PIRSF001771">
    <property type="entry name" value="Cyclin_A_B_D_E"/>
    <property type="match status" value="1"/>
</dbReference>
<dbReference type="Gene3D" id="1.10.472.10">
    <property type="entry name" value="Cyclin-like"/>
    <property type="match status" value="2"/>
</dbReference>
<evidence type="ECO:0000256" key="5">
    <source>
        <dbReference type="ARBA" id="ARBA00023306"/>
    </source>
</evidence>
<dbReference type="FunFam" id="1.10.472.10:FF:000001">
    <property type="entry name" value="G2/mitotic-specific cyclin"/>
    <property type="match status" value="1"/>
</dbReference>
<dbReference type="OrthoDB" id="5590282at2759"/>
<sequence>MNKAPEKACKRDNNKKMSLQKARNACIPKQSGTAAHVENKEENPSVKRASASPQGAPKKRSAFVDITNASNCAPNNNQKMTVKMKQKSSAVKKEAAVKKYDPAKLVVQPENVKVAEQVALEEPAETPKGEASQSQLSVERVIQVPEDFDIDTKNLSDCGMAPEYAMDIFGYLKTREEKFILENYMHKQSDLNEDMRSILVDWMVEVQENFELYHETLYLAVKLTDHYLSTSVITREVLQLIGSTSMLIACKSEERCPPCVDDLLYICDDAYKRDELIAMERNILMALNFDINIPVAYSFLRRYARCVQADMVTLTLARYVCERSLLEMEFISERASLLASGCLLIALILQGLGGWNACLEYHTGYSVSALAPLVQRLYAMLARPSSEKLKAVTNKYSHSVFFEVAKTPLVTLEKLRATLN</sequence>
<evidence type="ECO:0000256" key="6">
    <source>
        <dbReference type="RuleBase" id="RU000383"/>
    </source>
</evidence>
<name>A0A3B3R6W4_9TELE</name>
<dbReference type="InterPro" id="IPR006671">
    <property type="entry name" value="Cyclin_N"/>
</dbReference>
<dbReference type="SMART" id="SM00385">
    <property type="entry name" value="CYCLIN"/>
    <property type="match status" value="2"/>
</dbReference>
<keyword evidence="3" id="KW-0132">Cell division</keyword>
<dbReference type="Pfam" id="PF00134">
    <property type="entry name" value="Cyclin_N"/>
    <property type="match status" value="1"/>
</dbReference>
<accession>A0A3B3R6W4</accession>
<feature type="domain" description="Cyclin-like" evidence="8">
    <location>
        <begin position="201"/>
        <end position="285"/>
    </location>
</feature>
<dbReference type="STRING" id="1676925.ENSPKIP00000014118"/>
<evidence type="ECO:0000256" key="4">
    <source>
        <dbReference type="ARBA" id="ARBA00023127"/>
    </source>
</evidence>
<comment type="function">
    <text evidence="1">Essential for the control of the cell cycle at the G2/M (mitosis) transition.</text>
</comment>
<dbReference type="SUPFAM" id="SSF47954">
    <property type="entry name" value="Cyclin-like"/>
    <property type="match status" value="2"/>
</dbReference>
<dbReference type="Proteomes" id="UP000261540">
    <property type="component" value="Unplaced"/>
</dbReference>
<dbReference type="InterPro" id="IPR046965">
    <property type="entry name" value="Cyclin_A/B-like"/>
</dbReference>
<dbReference type="RefSeq" id="XP_023692961.1">
    <property type="nucleotide sequence ID" value="XM_023837193.2"/>
</dbReference>
<evidence type="ECO:0000256" key="7">
    <source>
        <dbReference type="SAM" id="MobiDB-lite"/>
    </source>
</evidence>
<feature type="region of interest" description="Disordered" evidence="7">
    <location>
        <begin position="1"/>
        <end position="60"/>
    </location>
</feature>
<dbReference type="CTD" id="85417"/>
<dbReference type="InterPro" id="IPR039361">
    <property type="entry name" value="Cyclin"/>
</dbReference>
<dbReference type="GO" id="GO:0044772">
    <property type="term" value="P:mitotic cell cycle phase transition"/>
    <property type="evidence" value="ECO:0007669"/>
    <property type="project" value="InterPro"/>
</dbReference>
<evidence type="ECO:0000259" key="8">
    <source>
        <dbReference type="SMART" id="SM00385"/>
    </source>
</evidence>
<keyword evidence="5" id="KW-0131">Cell cycle</keyword>
<dbReference type="GO" id="GO:0051301">
    <property type="term" value="P:cell division"/>
    <property type="evidence" value="ECO:0007669"/>
    <property type="project" value="UniProtKB-KW"/>
</dbReference>
<evidence type="ECO:0000313" key="11">
    <source>
        <dbReference type="Proteomes" id="UP000261540"/>
    </source>
</evidence>
<dbReference type="GeneID" id="111856891"/>
<feature type="domain" description="Cyclin C-terminal" evidence="9">
    <location>
        <begin position="294"/>
        <end position="410"/>
    </location>
</feature>
<reference evidence="10" key="2">
    <citation type="submission" date="2025-09" db="UniProtKB">
        <authorList>
            <consortium name="Ensembl"/>
        </authorList>
    </citation>
    <scope>IDENTIFICATION</scope>
</reference>
<keyword evidence="11" id="KW-1185">Reference proteome</keyword>
<dbReference type="InterPro" id="IPR036915">
    <property type="entry name" value="Cyclin-like_sf"/>
</dbReference>
<dbReference type="PANTHER" id="PTHR10177">
    <property type="entry name" value="CYCLINS"/>
    <property type="match status" value="1"/>
</dbReference>
<evidence type="ECO:0000259" key="9">
    <source>
        <dbReference type="SMART" id="SM01332"/>
    </source>
</evidence>
<dbReference type="GO" id="GO:0016538">
    <property type="term" value="F:cyclin-dependent protein serine/threonine kinase regulator activity"/>
    <property type="evidence" value="ECO:0007669"/>
    <property type="project" value="InterPro"/>
</dbReference>
<evidence type="ECO:0000256" key="3">
    <source>
        <dbReference type="ARBA" id="ARBA00022618"/>
    </source>
</evidence>
<keyword evidence="4 6" id="KW-0195">Cyclin</keyword>